<reference evidence="1" key="1">
    <citation type="submission" date="2021-05" db="EMBL/GenBank/DDBJ databases">
        <authorList>
            <person name="Alioto T."/>
            <person name="Alioto T."/>
            <person name="Gomez Garrido J."/>
        </authorList>
    </citation>
    <scope>NUCLEOTIDE SEQUENCE</scope>
</reference>
<accession>A0A8D8X9V7</accession>
<dbReference type="AlphaFoldDB" id="A0A8D8X9V7"/>
<evidence type="ECO:0000313" key="1">
    <source>
        <dbReference type="EMBL" id="CAG6687199.1"/>
    </source>
</evidence>
<protein>
    <submittedName>
        <fullName evidence="1">Uncharacterized protein</fullName>
    </submittedName>
</protein>
<name>A0A8D8X9V7_9HEMI</name>
<organism evidence="1">
    <name type="scientific">Cacopsylla melanoneura</name>
    <dbReference type="NCBI Taxonomy" id="428564"/>
    <lineage>
        <taxon>Eukaryota</taxon>
        <taxon>Metazoa</taxon>
        <taxon>Ecdysozoa</taxon>
        <taxon>Arthropoda</taxon>
        <taxon>Hexapoda</taxon>
        <taxon>Insecta</taxon>
        <taxon>Pterygota</taxon>
        <taxon>Neoptera</taxon>
        <taxon>Paraneoptera</taxon>
        <taxon>Hemiptera</taxon>
        <taxon>Sternorrhyncha</taxon>
        <taxon>Psylloidea</taxon>
        <taxon>Psyllidae</taxon>
        <taxon>Psyllinae</taxon>
        <taxon>Cacopsylla</taxon>
    </lineage>
</organism>
<sequence>MRDPLIVHSSVRFVGNRNKQADKYVLEATEVRTNRRRQTDFEKRVSKSFPLAEDSVIRCRISHRTTSLSVRAACSSCDSRKHRKNVDSSVDYSPGETGTEQCCIRRTICRV</sequence>
<proteinExistence type="predicted"/>
<dbReference type="EMBL" id="HBUF01280446">
    <property type="protein sequence ID" value="CAG6687199.1"/>
    <property type="molecule type" value="Transcribed_RNA"/>
</dbReference>